<dbReference type="OrthoDB" id="4162222at2"/>
<organism evidence="1 2">
    <name type="scientific">Streptomyces hundungensis</name>
    <dbReference type="NCBI Taxonomy" id="1077946"/>
    <lineage>
        <taxon>Bacteria</taxon>
        <taxon>Bacillati</taxon>
        <taxon>Actinomycetota</taxon>
        <taxon>Actinomycetes</taxon>
        <taxon>Kitasatosporales</taxon>
        <taxon>Streptomycetaceae</taxon>
        <taxon>Streptomyces</taxon>
    </lineage>
</organism>
<dbReference type="EMBL" id="CP032698">
    <property type="protein sequence ID" value="AYG79802.1"/>
    <property type="molecule type" value="Genomic_DNA"/>
</dbReference>
<reference evidence="1 2" key="1">
    <citation type="submission" date="2018-10" db="EMBL/GenBank/DDBJ databases">
        <title>Relationship between Morphology and Antimicrobial Activity in Streptomyces.</title>
        <authorList>
            <person name="Kang H.J."/>
            <person name="Kim S.B."/>
        </authorList>
    </citation>
    <scope>NUCLEOTIDE SEQUENCE [LARGE SCALE GENOMIC DNA]</scope>
    <source>
        <strain evidence="1 2">BH38</strain>
    </source>
</reference>
<evidence type="ECO:0008006" key="3">
    <source>
        <dbReference type="Google" id="ProtNLM"/>
    </source>
</evidence>
<dbReference type="RefSeq" id="WP_120720842.1">
    <property type="nucleotide sequence ID" value="NZ_CP032698.1"/>
</dbReference>
<dbReference type="SUPFAM" id="SSF81301">
    <property type="entry name" value="Nucleotidyltransferase"/>
    <property type="match status" value="1"/>
</dbReference>
<keyword evidence="2" id="KW-1185">Reference proteome</keyword>
<gene>
    <name evidence="1" type="ORF">DWB77_01920</name>
</gene>
<dbReference type="Proteomes" id="UP000271554">
    <property type="component" value="Chromosome"/>
</dbReference>
<dbReference type="InterPro" id="IPR043519">
    <property type="entry name" value="NT_sf"/>
</dbReference>
<sequence>MSEDRPHQLEQLRALDLLPESWVCVFEAGSLVRGWGNASSDVDLYVISEEPWTGKGASRHPVPLVPSVVLGEETFVDAMRWDIRYWTRGQVEQVLAKVTWQAFEQGAEELALREVQLLDRLAFGAAAGGQELLSHWRVQAEESAFRSIHAARILNMADSRVEDAVGQLEAGDVDSAVLSARAAFHYTVDALLASEGECGPGEKWRARRLRAAAPAVLPYDTYWALETMRSLDPAQPAAWINEVLSVCRGIAMEVDI</sequence>
<dbReference type="AlphaFoldDB" id="A0A387HG96"/>
<proteinExistence type="predicted"/>
<dbReference type="KEGG" id="shun:DWB77_01920"/>
<accession>A0A387HG96</accession>
<name>A0A387HG96_9ACTN</name>
<evidence type="ECO:0000313" key="1">
    <source>
        <dbReference type="EMBL" id="AYG79802.1"/>
    </source>
</evidence>
<evidence type="ECO:0000313" key="2">
    <source>
        <dbReference type="Proteomes" id="UP000271554"/>
    </source>
</evidence>
<protein>
    <recommendedName>
        <fullName evidence="3">Polymerase nucleotidyl transferase domain-containing protein</fullName>
    </recommendedName>
</protein>